<accession>A0A6J5WF20</accession>
<dbReference type="OrthoDB" id="289038at2759"/>
<dbReference type="Proteomes" id="UP000507245">
    <property type="component" value="Unassembled WGS sequence"/>
</dbReference>
<dbReference type="InterPro" id="IPR050804">
    <property type="entry name" value="MCC"/>
</dbReference>
<reference evidence="5" key="1">
    <citation type="journal article" date="2020" name="Genome Biol.">
        <title>Gamete binning: chromosome-level and haplotype-resolved genome assembly enabled by high-throughput single-cell sequencing of gamete genomes.</title>
        <authorList>
            <person name="Campoy J.A."/>
            <person name="Sun H."/>
            <person name="Goel M."/>
            <person name="Jiao W.-B."/>
            <person name="Folz-Donahue K."/>
            <person name="Wang N."/>
            <person name="Rubio M."/>
            <person name="Liu C."/>
            <person name="Kukat C."/>
            <person name="Ruiz D."/>
            <person name="Huettel B."/>
            <person name="Schneeberger K."/>
        </authorList>
    </citation>
    <scope>NUCLEOTIDE SEQUENCE [LARGE SCALE GENOMIC DNA]</scope>
    <source>
        <strain evidence="5">cv. Rojo Pasion</strain>
    </source>
</reference>
<keyword evidence="5" id="KW-1185">Reference proteome</keyword>
<protein>
    <recommendedName>
        <fullName evidence="3">MATH domain-containing protein</fullName>
    </recommendedName>
</protein>
<name>A0A6J5WF20_PRUAR</name>
<evidence type="ECO:0000313" key="5">
    <source>
        <dbReference type="Proteomes" id="UP000507245"/>
    </source>
</evidence>
<dbReference type="CDD" id="cd00121">
    <property type="entry name" value="MATH"/>
    <property type="match status" value="1"/>
</dbReference>
<dbReference type="InterPro" id="IPR008974">
    <property type="entry name" value="TRAF-like"/>
</dbReference>
<evidence type="ECO:0000256" key="2">
    <source>
        <dbReference type="SAM" id="Coils"/>
    </source>
</evidence>
<proteinExistence type="predicted"/>
<dbReference type="AlphaFoldDB" id="A0A6J5WF20"/>
<dbReference type="PANTHER" id="PTHR46236">
    <property type="entry name" value="TRAF-LIKE SUPERFAMILY PROTEIN"/>
    <property type="match status" value="1"/>
</dbReference>
<evidence type="ECO:0000313" key="4">
    <source>
        <dbReference type="EMBL" id="CAB4298981.1"/>
    </source>
</evidence>
<dbReference type="Gene3D" id="2.60.210.10">
    <property type="entry name" value="Apoptosis, Tumor Necrosis Factor Receptor Associated Protein 2, Chain A"/>
    <property type="match status" value="1"/>
</dbReference>
<feature type="coiled-coil region" evidence="2">
    <location>
        <begin position="281"/>
        <end position="336"/>
    </location>
</feature>
<organism evidence="4 5">
    <name type="scientific">Prunus armeniaca</name>
    <name type="common">Apricot</name>
    <name type="synonym">Armeniaca vulgaris</name>
    <dbReference type="NCBI Taxonomy" id="36596"/>
    <lineage>
        <taxon>Eukaryota</taxon>
        <taxon>Viridiplantae</taxon>
        <taxon>Streptophyta</taxon>
        <taxon>Embryophyta</taxon>
        <taxon>Tracheophyta</taxon>
        <taxon>Spermatophyta</taxon>
        <taxon>Magnoliopsida</taxon>
        <taxon>eudicotyledons</taxon>
        <taxon>Gunneridae</taxon>
        <taxon>Pentapetalae</taxon>
        <taxon>rosids</taxon>
        <taxon>fabids</taxon>
        <taxon>Rosales</taxon>
        <taxon>Rosaceae</taxon>
        <taxon>Amygdaloideae</taxon>
        <taxon>Amygdaleae</taxon>
        <taxon>Prunus</taxon>
    </lineage>
</organism>
<dbReference type="PROSITE" id="PS50144">
    <property type="entry name" value="MATH"/>
    <property type="match status" value="1"/>
</dbReference>
<dbReference type="EMBL" id="CAEKKB010000002">
    <property type="protein sequence ID" value="CAB4298981.1"/>
    <property type="molecule type" value="Genomic_DNA"/>
</dbReference>
<evidence type="ECO:0000259" key="3">
    <source>
        <dbReference type="PROSITE" id="PS50144"/>
    </source>
</evidence>
<dbReference type="SUPFAM" id="SSF49599">
    <property type="entry name" value="TRAF domain-like"/>
    <property type="match status" value="1"/>
</dbReference>
<gene>
    <name evidence="4" type="ORF">ORAREDHAP_LOCUS12057</name>
</gene>
<keyword evidence="1 2" id="KW-0175">Coiled coil</keyword>
<dbReference type="InterPro" id="IPR002083">
    <property type="entry name" value="MATH/TRAF_dom"/>
</dbReference>
<dbReference type="PANTHER" id="PTHR46236:SF35">
    <property type="entry name" value="MATH DOMAIN-CONTAINING PROTEIN"/>
    <property type="match status" value="1"/>
</dbReference>
<dbReference type="SMART" id="SM00061">
    <property type="entry name" value="MATH"/>
    <property type="match status" value="1"/>
</dbReference>
<evidence type="ECO:0000256" key="1">
    <source>
        <dbReference type="ARBA" id="ARBA00023054"/>
    </source>
</evidence>
<feature type="domain" description="MATH" evidence="3">
    <location>
        <begin position="43"/>
        <end position="168"/>
    </location>
</feature>
<sequence length="344" mass="39963">MSYRFRVLNKDLKRRIVCLPNLLSTSSVGRMKKEDEEEEDLVCGTFTWRINNFSTLNNLGHYSDVFVICGYKWRIIIYPKGNKVNYLSLYLDVADASTLPSGWTRYAKFSLTVVNQLDSKKSITKDLEHEFVANVSNWGNKLFILLSELCDHDKGYLINDLCVVEVKVSVRNGIKILEDQETGELIDFRGLGRVEKTLVPFLEEVCSSYPSLLECHKKRSRMFIQCAFTALGRLLRFLKTTKAKDMTRDACKRLQLLWEELETFKFDLAWLEPHVQLVLVMKKRAERVDRLREDVEILENETKRQRDVLAAAEIDLEAAKRDLAKAEEEFKKIDMDTELGYPLP</sequence>
<dbReference type="Pfam" id="PF22486">
    <property type="entry name" value="MATH_2"/>
    <property type="match status" value="1"/>
</dbReference>